<dbReference type="InterPro" id="IPR002403">
    <property type="entry name" value="Cyt_P450_E_grp-IV"/>
</dbReference>
<feature type="binding site" description="axial binding residue" evidence="5">
    <location>
        <position position="436"/>
    </location>
    <ligand>
        <name>heme</name>
        <dbReference type="ChEBI" id="CHEBI:30413"/>
    </ligand>
    <ligandPart>
        <name>Fe</name>
        <dbReference type="ChEBI" id="CHEBI:18248"/>
    </ligandPart>
</feature>
<dbReference type="CDD" id="cd11040">
    <property type="entry name" value="CYP7_CYP8-like"/>
    <property type="match status" value="1"/>
</dbReference>
<comment type="cofactor">
    <cofactor evidence="1 5">
        <name>heme</name>
        <dbReference type="ChEBI" id="CHEBI:30413"/>
    </cofactor>
</comment>
<accession>A0A4S8KIU2</accession>
<evidence type="ECO:0000256" key="4">
    <source>
        <dbReference type="ARBA" id="ARBA00023004"/>
    </source>
</evidence>
<dbReference type="SUPFAM" id="SSF48264">
    <property type="entry name" value="Cytochrome P450"/>
    <property type="match status" value="1"/>
</dbReference>
<feature type="non-terminal residue" evidence="6">
    <location>
        <position position="476"/>
    </location>
</feature>
<dbReference type="GO" id="GO:0005506">
    <property type="term" value="F:iron ion binding"/>
    <property type="evidence" value="ECO:0007669"/>
    <property type="project" value="InterPro"/>
</dbReference>
<proteinExistence type="inferred from homology"/>
<keyword evidence="3 5" id="KW-0479">Metal-binding</keyword>
<evidence type="ECO:0000256" key="1">
    <source>
        <dbReference type="ARBA" id="ARBA00001971"/>
    </source>
</evidence>
<dbReference type="GO" id="GO:0020037">
    <property type="term" value="F:heme binding"/>
    <property type="evidence" value="ECO:0007669"/>
    <property type="project" value="InterPro"/>
</dbReference>
<dbReference type="OrthoDB" id="3366823at2759"/>
<dbReference type="PRINTS" id="PR00465">
    <property type="entry name" value="EP450IV"/>
</dbReference>
<name>A0A4S8KIU2_DENBC</name>
<dbReference type="AlphaFoldDB" id="A0A4S8KIU2"/>
<keyword evidence="7" id="KW-1185">Reference proteome</keyword>
<evidence type="ECO:0000256" key="2">
    <source>
        <dbReference type="ARBA" id="ARBA00010617"/>
    </source>
</evidence>
<evidence type="ECO:0000313" key="7">
    <source>
        <dbReference type="Proteomes" id="UP000297245"/>
    </source>
</evidence>
<protein>
    <submittedName>
        <fullName evidence="6">Cytochrome P450</fullName>
    </submittedName>
</protein>
<dbReference type="Proteomes" id="UP000297245">
    <property type="component" value="Unassembled WGS sequence"/>
</dbReference>
<gene>
    <name evidence="6" type="ORF">K435DRAFT_739892</name>
</gene>
<dbReference type="InterPro" id="IPR001128">
    <property type="entry name" value="Cyt_P450"/>
</dbReference>
<dbReference type="InterPro" id="IPR036396">
    <property type="entry name" value="Cyt_P450_sf"/>
</dbReference>
<dbReference type="GO" id="GO:0004497">
    <property type="term" value="F:monooxygenase activity"/>
    <property type="evidence" value="ECO:0007669"/>
    <property type="project" value="InterPro"/>
</dbReference>
<sequence length="476" mass="53489">MFSFYDIPCLTILAICGALVYLTRITRDIVARNHNEPPPLSYWIPYLGNAMAFARNYSEIYNLISKRNLGRAGSLTLMGQRVYVFTSAKDVSSVYRDSSLRFEPLVLWGLRVVFGLSKESEKILLDESNGPESGPLFQYSPFFHNALSEGPNTNDFALVFLERLASQFIQFDKRLACQPKGIDSDLLEWARRFIGTASTQALMGDHIFQCEPDLLKYSWQFERDLPTLQAALPYFLARAQYANREKIVNAFMKFHQSSKADKKSTFWWLDATENLAASGGMSPRDVGVLIFGIWIAVSSNTNLTAFWLLLHIISTPGLANAIRTETGEIFANSDVLDTDALVTCPLLRSVHNETLRHYSTAASRRLATEDTIIGNYTVRQGGVIVCPNRLQHMDAQIWGADVDAFIPDRFKRKASENIYRGEEGWLRPFGGGKSLCPGRHYANKSILAFVASCLHRYNFTLVKGESLPAPNLSMSD</sequence>
<dbReference type="Gene3D" id="1.10.630.10">
    <property type="entry name" value="Cytochrome P450"/>
    <property type="match status" value="1"/>
</dbReference>
<organism evidence="6 7">
    <name type="scientific">Dendrothele bispora (strain CBS 962.96)</name>
    <dbReference type="NCBI Taxonomy" id="1314807"/>
    <lineage>
        <taxon>Eukaryota</taxon>
        <taxon>Fungi</taxon>
        <taxon>Dikarya</taxon>
        <taxon>Basidiomycota</taxon>
        <taxon>Agaricomycotina</taxon>
        <taxon>Agaricomycetes</taxon>
        <taxon>Agaricomycetidae</taxon>
        <taxon>Agaricales</taxon>
        <taxon>Agaricales incertae sedis</taxon>
        <taxon>Dendrothele</taxon>
    </lineage>
</organism>
<evidence type="ECO:0000256" key="3">
    <source>
        <dbReference type="ARBA" id="ARBA00022723"/>
    </source>
</evidence>
<dbReference type="GO" id="GO:0016705">
    <property type="term" value="F:oxidoreductase activity, acting on paired donors, with incorporation or reduction of molecular oxygen"/>
    <property type="evidence" value="ECO:0007669"/>
    <property type="project" value="InterPro"/>
</dbReference>
<evidence type="ECO:0000256" key="5">
    <source>
        <dbReference type="PIRSR" id="PIRSR602403-1"/>
    </source>
</evidence>
<keyword evidence="5" id="KW-0349">Heme</keyword>
<dbReference type="Pfam" id="PF00067">
    <property type="entry name" value="p450"/>
    <property type="match status" value="1"/>
</dbReference>
<evidence type="ECO:0000313" key="6">
    <source>
        <dbReference type="EMBL" id="THU75382.1"/>
    </source>
</evidence>
<comment type="similarity">
    <text evidence="2">Belongs to the cytochrome P450 family.</text>
</comment>
<dbReference type="PANTHER" id="PTHR47582">
    <property type="entry name" value="P450, PUTATIVE (EUROFUNG)-RELATED"/>
    <property type="match status" value="1"/>
</dbReference>
<keyword evidence="4 5" id="KW-0408">Iron</keyword>
<dbReference type="EMBL" id="ML182241">
    <property type="protein sequence ID" value="THU75382.1"/>
    <property type="molecule type" value="Genomic_DNA"/>
</dbReference>
<dbReference type="InterPro" id="IPR053007">
    <property type="entry name" value="CYP450_monoxygenase_sec-met"/>
</dbReference>
<reference evidence="6 7" key="1">
    <citation type="journal article" date="2019" name="Nat. Ecol. Evol.">
        <title>Megaphylogeny resolves global patterns of mushroom evolution.</title>
        <authorList>
            <person name="Varga T."/>
            <person name="Krizsan K."/>
            <person name="Foldi C."/>
            <person name="Dima B."/>
            <person name="Sanchez-Garcia M."/>
            <person name="Sanchez-Ramirez S."/>
            <person name="Szollosi G.J."/>
            <person name="Szarkandi J.G."/>
            <person name="Papp V."/>
            <person name="Albert L."/>
            <person name="Andreopoulos W."/>
            <person name="Angelini C."/>
            <person name="Antonin V."/>
            <person name="Barry K.W."/>
            <person name="Bougher N.L."/>
            <person name="Buchanan P."/>
            <person name="Buyck B."/>
            <person name="Bense V."/>
            <person name="Catcheside P."/>
            <person name="Chovatia M."/>
            <person name="Cooper J."/>
            <person name="Damon W."/>
            <person name="Desjardin D."/>
            <person name="Finy P."/>
            <person name="Geml J."/>
            <person name="Haridas S."/>
            <person name="Hughes K."/>
            <person name="Justo A."/>
            <person name="Karasinski D."/>
            <person name="Kautmanova I."/>
            <person name="Kiss B."/>
            <person name="Kocsube S."/>
            <person name="Kotiranta H."/>
            <person name="LaButti K.M."/>
            <person name="Lechner B.E."/>
            <person name="Liimatainen K."/>
            <person name="Lipzen A."/>
            <person name="Lukacs Z."/>
            <person name="Mihaltcheva S."/>
            <person name="Morgado L.N."/>
            <person name="Niskanen T."/>
            <person name="Noordeloos M.E."/>
            <person name="Ohm R.A."/>
            <person name="Ortiz-Santana B."/>
            <person name="Ovrebo C."/>
            <person name="Racz N."/>
            <person name="Riley R."/>
            <person name="Savchenko A."/>
            <person name="Shiryaev A."/>
            <person name="Soop K."/>
            <person name="Spirin V."/>
            <person name="Szebenyi C."/>
            <person name="Tomsovsky M."/>
            <person name="Tulloss R.E."/>
            <person name="Uehling J."/>
            <person name="Grigoriev I.V."/>
            <person name="Vagvolgyi C."/>
            <person name="Papp T."/>
            <person name="Martin F.M."/>
            <person name="Miettinen O."/>
            <person name="Hibbett D.S."/>
            <person name="Nagy L.G."/>
        </authorList>
    </citation>
    <scope>NUCLEOTIDE SEQUENCE [LARGE SCALE GENOMIC DNA]</scope>
    <source>
        <strain evidence="6 7">CBS 962.96</strain>
    </source>
</reference>
<dbReference type="PANTHER" id="PTHR47582:SF1">
    <property type="entry name" value="P450, PUTATIVE (EUROFUNG)-RELATED"/>
    <property type="match status" value="1"/>
</dbReference>